<dbReference type="Gene3D" id="1.20.5.620">
    <property type="entry name" value="F1F0 ATP synthase subunit B, membrane domain"/>
    <property type="match status" value="1"/>
</dbReference>
<dbReference type="NCBIfam" id="TIGR01144">
    <property type="entry name" value="ATP_synt_b"/>
    <property type="match status" value="1"/>
</dbReference>
<keyword evidence="5 14" id="KW-0138">CF(0)</keyword>
<evidence type="ECO:0000256" key="16">
    <source>
        <dbReference type="SAM" id="Coils"/>
    </source>
</evidence>
<keyword evidence="7 14" id="KW-0375">Hydrogen ion transport</keyword>
<dbReference type="InterPro" id="IPR050059">
    <property type="entry name" value="ATP_synthase_B_chain"/>
</dbReference>
<evidence type="ECO:0000256" key="12">
    <source>
        <dbReference type="ARBA" id="ARBA00025198"/>
    </source>
</evidence>
<dbReference type="InterPro" id="IPR028987">
    <property type="entry name" value="ATP_synth_B-like_membr_sf"/>
</dbReference>
<evidence type="ECO:0000256" key="6">
    <source>
        <dbReference type="ARBA" id="ARBA00022692"/>
    </source>
</evidence>
<keyword evidence="6 14" id="KW-0812">Transmembrane</keyword>
<dbReference type="RefSeq" id="WP_071657216.1">
    <property type="nucleotide sequence ID" value="NZ_MLCF01000074.1"/>
</dbReference>
<evidence type="ECO:0000256" key="8">
    <source>
        <dbReference type="ARBA" id="ARBA00022989"/>
    </source>
</evidence>
<evidence type="ECO:0000256" key="14">
    <source>
        <dbReference type="HAMAP-Rule" id="MF_01398"/>
    </source>
</evidence>
<evidence type="ECO:0000313" key="17">
    <source>
        <dbReference type="EMBL" id="OIV36816.1"/>
    </source>
</evidence>
<dbReference type="GO" id="GO:0046961">
    <property type="term" value="F:proton-transporting ATPase activity, rotational mechanism"/>
    <property type="evidence" value="ECO:0007669"/>
    <property type="project" value="TreeGrafter"/>
</dbReference>
<comment type="subunit">
    <text evidence="13 14">F-type ATPases have 2 components, F(1) - the catalytic core - and F(0) - the membrane proton channel. F(1) has five subunits: alpha(3), beta(3), gamma(1), delta(1), epsilon(1). F(0) has three main subunits: a(1), b(2) and c(10-14). The alpha and beta chains form an alternating ring which encloses part of the gamma chain. F(1) is attached to F(0) by a central stalk formed by the gamma and epsilon chains, while a peripheral stalk is formed by the delta and b chains.</text>
</comment>
<evidence type="ECO:0000256" key="5">
    <source>
        <dbReference type="ARBA" id="ARBA00022547"/>
    </source>
</evidence>
<dbReference type="InterPro" id="IPR002146">
    <property type="entry name" value="ATP_synth_b/b'su_bac/chlpt"/>
</dbReference>
<keyword evidence="4 14" id="KW-1003">Cell membrane</keyword>
<dbReference type="CDD" id="cd06503">
    <property type="entry name" value="ATP-synt_Fo_b"/>
    <property type="match status" value="1"/>
</dbReference>
<dbReference type="OrthoDB" id="5243563at2"/>
<name>A0A1J7C5I9_9ACTN</name>
<dbReference type="InterPro" id="IPR005864">
    <property type="entry name" value="ATP_synth_F0_bsu_bac"/>
</dbReference>
<sequence>MIAHLAAEGPQNPLVPHASELIIGLICFFIVFGILAKKLLPSINKVLEERQDLIEGGIERAEEAQAEAQRTLEQYREKLAEARKEANALTQKAQEDGSAIKEELRSEGQRQREAIVAAGHQQIEADQKQAAAQLRQDVGRLSVELAGRIVGESLEDEARQRRIVDRFLDELEQRAAEQAPADATEGSAR</sequence>
<evidence type="ECO:0000256" key="3">
    <source>
        <dbReference type="ARBA" id="ARBA00022448"/>
    </source>
</evidence>
<keyword evidence="3 14" id="KW-0813">Transport</keyword>
<organism evidence="17 18">
    <name type="scientific">Mangrovactinospora gilvigrisea</name>
    <dbReference type="NCBI Taxonomy" id="1428644"/>
    <lineage>
        <taxon>Bacteria</taxon>
        <taxon>Bacillati</taxon>
        <taxon>Actinomycetota</taxon>
        <taxon>Actinomycetes</taxon>
        <taxon>Kitasatosporales</taxon>
        <taxon>Streptomycetaceae</taxon>
        <taxon>Mangrovactinospora</taxon>
    </lineage>
</organism>
<dbReference type="GO" id="GO:0005886">
    <property type="term" value="C:plasma membrane"/>
    <property type="evidence" value="ECO:0007669"/>
    <property type="project" value="UniProtKB-SubCell"/>
</dbReference>
<evidence type="ECO:0000256" key="13">
    <source>
        <dbReference type="ARBA" id="ARBA00025830"/>
    </source>
</evidence>
<proteinExistence type="inferred from homology"/>
<comment type="function">
    <text evidence="12 14">F(1)F(0) ATP synthase produces ATP from ADP in the presence of a proton or sodium gradient. F-type ATPases consist of two structural domains, F(1) containing the extramembraneous catalytic core and F(0) containing the membrane proton channel, linked together by a central stalk and a peripheral stalk. During catalysis, ATP synthesis in the catalytic domain of F(1) is coupled via a rotary mechanism of the central stalk subunits to proton translocation.</text>
</comment>
<evidence type="ECO:0000256" key="2">
    <source>
        <dbReference type="ARBA" id="ARBA00005513"/>
    </source>
</evidence>
<dbReference type="EMBL" id="MLCF01000074">
    <property type="protein sequence ID" value="OIV36816.1"/>
    <property type="molecule type" value="Genomic_DNA"/>
</dbReference>
<dbReference type="PANTHER" id="PTHR33445:SF1">
    <property type="entry name" value="ATP SYNTHASE SUBUNIT B"/>
    <property type="match status" value="1"/>
</dbReference>
<keyword evidence="10 14" id="KW-0472">Membrane</keyword>
<dbReference type="GO" id="GO:0045259">
    <property type="term" value="C:proton-transporting ATP synthase complex"/>
    <property type="evidence" value="ECO:0007669"/>
    <property type="project" value="UniProtKB-KW"/>
</dbReference>
<evidence type="ECO:0000256" key="7">
    <source>
        <dbReference type="ARBA" id="ARBA00022781"/>
    </source>
</evidence>
<comment type="function">
    <text evidence="14">Component of the F(0) channel, it forms part of the peripheral stalk, linking F(1) to F(0).</text>
</comment>
<keyword evidence="11 14" id="KW-0066">ATP synthesis</keyword>
<evidence type="ECO:0000256" key="10">
    <source>
        <dbReference type="ARBA" id="ARBA00023136"/>
    </source>
</evidence>
<dbReference type="GO" id="GO:0046933">
    <property type="term" value="F:proton-transporting ATP synthase activity, rotational mechanism"/>
    <property type="evidence" value="ECO:0007669"/>
    <property type="project" value="UniProtKB-UniRule"/>
</dbReference>
<feature type="transmembrane region" description="Helical" evidence="14">
    <location>
        <begin position="21"/>
        <end position="40"/>
    </location>
</feature>
<evidence type="ECO:0000256" key="1">
    <source>
        <dbReference type="ARBA" id="ARBA00004162"/>
    </source>
</evidence>
<dbReference type="Pfam" id="PF00430">
    <property type="entry name" value="ATP-synt_B"/>
    <property type="match status" value="1"/>
</dbReference>
<dbReference type="NCBIfam" id="NF004412">
    <property type="entry name" value="PRK05759.1-3"/>
    <property type="match status" value="1"/>
</dbReference>
<protein>
    <recommendedName>
        <fullName evidence="14">ATP synthase subunit b</fullName>
    </recommendedName>
    <alternativeName>
        <fullName evidence="14">ATP synthase F(0) sector subunit b</fullName>
    </alternativeName>
    <alternativeName>
        <fullName evidence="14">ATPase subunit I</fullName>
    </alternativeName>
    <alternativeName>
        <fullName evidence="14">F-type ATPase subunit b</fullName>
        <shortName evidence="14">F-ATPase subunit b</shortName>
    </alternativeName>
</protein>
<evidence type="ECO:0000256" key="15">
    <source>
        <dbReference type="RuleBase" id="RU003848"/>
    </source>
</evidence>
<reference evidence="17 18" key="1">
    <citation type="submission" date="2016-10" db="EMBL/GenBank/DDBJ databases">
        <title>Genome sequence of Streptomyces gilvigriseus MUSC 26.</title>
        <authorList>
            <person name="Lee L.-H."/>
            <person name="Ser H.-L."/>
        </authorList>
    </citation>
    <scope>NUCLEOTIDE SEQUENCE [LARGE SCALE GENOMIC DNA]</scope>
    <source>
        <strain evidence="17 18">MUSC 26</strain>
    </source>
</reference>
<keyword evidence="16" id="KW-0175">Coiled coil</keyword>
<dbReference type="SUPFAM" id="SSF81573">
    <property type="entry name" value="F1F0 ATP synthase subunit B, membrane domain"/>
    <property type="match status" value="1"/>
</dbReference>
<evidence type="ECO:0000256" key="9">
    <source>
        <dbReference type="ARBA" id="ARBA00023065"/>
    </source>
</evidence>
<comment type="similarity">
    <text evidence="2 14 15">Belongs to the ATPase B chain family.</text>
</comment>
<dbReference type="AlphaFoldDB" id="A0A1J7C5I9"/>
<dbReference type="PANTHER" id="PTHR33445">
    <property type="entry name" value="ATP SYNTHASE SUBUNIT B', CHLOROPLASTIC"/>
    <property type="match status" value="1"/>
</dbReference>
<feature type="coiled-coil region" evidence="16">
    <location>
        <begin position="54"/>
        <end position="96"/>
    </location>
</feature>
<gene>
    <name evidence="14" type="primary">atpF</name>
    <name evidence="17" type="ORF">BIV57_14205</name>
</gene>
<dbReference type="STRING" id="1428644.BIV57_14205"/>
<evidence type="ECO:0000256" key="11">
    <source>
        <dbReference type="ARBA" id="ARBA00023310"/>
    </source>
</evidence>
<dbReference type="HAMAP" id="MF_01398">
    <property type="entry name" value="ATP_synth_b_bprime"/>
    <property type="match status" value="1"/>
</dbReference>
<evidence type="ECO:0000313" key="18">
    <source>
        <dbReference type="Proteomes" id="UP000243342"/>
    </source>
</evidence>
<comment type="caution">
    <text evidence="17">The sequence shown here is derived from an EMBL/GenBank/DDBJ whole genome shotgun (WGS) entry which is preliminary data.</text>
</comment>
<keyword evidence="18" id="KW-1185">Reference proteome</keyword>
<accession>A0A1J7C5I9</accession>
<keyword evidence="9 14" id="KW-0406">Ion transport</keyword>
<evidence type="ECO:0000256" key="4">
    <source>
        <dbReference type="ARBA" id="ARBA00022475"/>
    </source>
</evidence>
<comment type="subcellular location">
    <subcellularLocation>
        <location evidence="1 14">Cell membrane</location>
        <topology evidence="1 14">Single-pass membrane protein</topology>
    </subcellularLocation>
</comment>
<keyword evidence="8 14" id="KW-1133">Transmembrane helix</keyword>
<dbReference type="Proteomes" id="UP000243342">
    <property type="component" value="Unassembled WGS sequence"/>
</dbReference>